<name>A0A015MP76_RHIIW</name>
<dbReference type="PANTHER" id="PTHR47642">
    <property type="entry name" value="ATP-DEPENDENT DNA HELICASE"/>
    <property type="match status" value="1"/>
</dbReference>
<protein>
    <submittedName>
        <fullName evidence="1">Uncharacterized protein</fullName>
    </submittedName>
</protein>
<dbReference type="Proteomes" id="UP000022910">
    <property type="component" value="Unassembled WGS sequence"/>
</dbReference>
<dbReference type="PANTHER" id="PTHR47642:SF7">
    <property type="entry name" value="ATP-DEPENDENT DNA HELICASE PIF1"/>
    <property type="match status" value="1"/>
</dbReference>
<proteinExistence type="predicted"/>
<organism evidence="1 2">
    <name type="scientific">Rhizophagus irregularis (strain DAOM 197198w)</name>
    <name type="common">Glomus intraradices</name>
    <dbReference type="NCBI Taxonomy" id="1432141"/>
    <lineage>
        <taxon>Eukaryota</taxon>
        <taxon>Fungi</taxon>
        <taxon>Fungi incertae sedis</taxon>
        <taxon>Mucoromycota</taxon>
        <taxon>Glomeromycotina</taxon>
        <taxon>Glomeromycetes</taxon>
        <taxon>Glomerales</taxon>
        <taxon>Glomeraceae</taxon>
        <taxon>Rhizophagus</taxon>
    </lineage>
</organism>
<dbReference type="AlphaFoldDB" id="A0A015MP76"/>
<evidence type="ECO:0000313" key="1">
    <source>
        <dbReference type="EMBL" id="EXX68588.1"/>
    </source>
</evidence>
<dbReference type="InterPro" id="IPR027417">
    <property type="entry name" value="P-loop_NTPase"/>
</dbReference>
<comment type="caution">
    <text evidence="1">The sequence shown here is derived from an EMBL/GenBank/DDBJ whole genome shotgun (WGS) entry which is preliminary data.</text>
</comment>
<keyword evidence="2" id="KW-1185">Reference proteome</keyword>
<dbReference type="SUPFAM" id="SSF52540">
    <property type="entry name" value="P-loop containing nucleoside triphosphate hydrolases"/>
    <property type="match status" value="1"/>
</dbReference>
<sequence length="162" mass="18436">MPATFINITVDHIMNIRSIVDEKNDWNFLTGTTTKLNPPTRVVAENVEGKPVHSTLKIKDVWQSLVMHQNLHQEHKKIKAIIIDEVSMFSADTAYFVVNGGPLQDAFTLTVHKTQGLTLSHSTISLDTSMFEYGQSYLAMNRARVDVETFQEFAQEENRTRL</sequence>
<dbReference type="InterPro" id="IPR051055">
    <property type="entry name" value="PIF1_helicase"/>
</dbReference>
<gene>
    <name evidence="1" type="ORF">RirG_103780</name>
</gene>
<reference evidence="1 2" key="1">
    <citation type="submission" date="2014-02" db="EMBL/GenBank/DDBJ databases">
        <title>Single nucleus genome sequencing reveals high similarity among nuclei of an endomycorrhizal fungus.</title>
        <authorList>
            <person name="Lin K."/>
            <person name="Geurts R."/>
            <person name="Zhang Z."/>
            <person name="Limpens E."/>
            <person name="Saunders D.G."/>
            <person name="Mu D."/>
            <person name="Pang E."/>
            <person name="Cao H."/>
            <person name="Cha H."/>
            <person name="Lin T."/>
            <person name="Zhou Q."/>
            <person name="Shang Y."/>
            <person name="Li Y."/>
            <person name="Ivanov S."/>
            <person name="Sharma T."/>
            <person name="Velzen R.V."/>
            <person name="Ruijter N.D."/>
            <person name="Aanen D.K."/>
            <person name="Win J."/>
            <person name="Kamoun S."/>
            <person name="Bisseling T."/>
            <person name="Huang S."/>
        </authorList>
    </citation>
    <scope>NUCLEOTIDE SEQUENCE [LARGE SCALE GENOMIC DNA]</scope>
    <source>
        <strain evidence="2">DAOM197198w</strain>
    </source>
</reference>
<evidence type="ECO:0000313" key="2">
    <source>
        <dbReference type="Proteomes" id="UP000022910"/>
    </source>
</evidence>
<accession>A0A015MP76</accession>
<dbReference type="EMBL" id="JEMT01017246">
    <property type="protein sequence ID" value="EXX68588.1"/>
    <property type="molecule type" value="Genomic_DNA"/>
</dbReference>
<dbReference type="OrthoDB" id="2418982at2759"/>
<dbReference type="HOGENOM" id="CLU_1636284_0_0_1"/>